<dbReference type="PROSITE" id="PS51007">
    <property type="entry name" value="CYTC"/>
    <property type="match status" value="1"/>
</dbReference>
<dbReference type="PANTHER" id="PTHR35889">
    <property type="entry name" value="CYCLOINULO-OLIGOSACCHARIDE FRUCTANOTRANSFERASE-RELATED"/>
    <property type="match status" value="1"/>
</dbReference>
<dbReference type="EMBL" id="CP036339">
    <property type="protein sequence ID" value="QDT73712.1"/>
    <property type="molecule type" value="Genomic_DNA"/>
</dbReference>
<keyword evidence="8" id="KW-1185">Reference proteome</keyword>
<dbReference type="InterPro" id="IPR022655">
    <property type="entry name" value="DUF1553"/>
</dbReference>
<dbReference type="InterPro" id="IPR036909">
    <property type="entry name" value="Cyt_c-like_dom_sf"/>
</dbReference>
<dbReference type="GO" id="GO:0009055">
    <property type="term" value="F:electron transfer activity"/>
    <property type="evidence" value="ECO:0007669"/>
    <property type="project" value="InterPro"/>
</dbReference>
<evidence type="ECO:0000313" key="8">
    <source>
        <dbReference type="Proteomes" id="UP000317909"/>
    </source>
</evidence>
<proteinExistence type="predicted"/>
<evidence type="ECO:0000256" key="3">
    <source>
        <dbReference type="ARBA" id="ARBA00023004"/>
    </source>
</evidence>
<evidence type="ECO:0000256" key="4">
    <source>
        <dbReference type="PROSITE-ProRule" id="PRU00433"/>
    </source>
</evidence>
<evidence type="ECO:0000256" key="1">
    <source>
        <dbReference type="ARBA" id="ARBA00022617"/>
    </source>
</evidence>
<evidence type="ECO:0000313" key="7">
    <source>
        <dbReference type="EMBL" id="QDT73712.1"/>
    </source>
</evidence>
<sequence precursor="true">MGTYRPTLATVVVVALSAALSSRRASSSAEAEEFRANVVQFRERIVPLFESRCLRCHEGDSPAGELSLTTRERVIKGGISGVAIVPGRPEESSLLDAVSGDEPAMPKEGPPLTAAEVAAIRHWIAAGAPWPTDVELTDNRPHDLNWWSLEPLIRPAVPAVESQWIRTPIDAFILEKLQANGLAPSPEADRRSLLRRLYFDLTGLPPTPDEAEAFLKDESPNAYEALVDRLLASPRYGERWGRHWLDVAHYGDTHGYDKDKVRPNAWPYRDYVIRSFNDDKPYRRFLAEQIAGDVLFPESPDGVIATGFLVAGPFDFVGQIEVADGTLAKAITRNLDRDDMVTTVVNTFNSMTAQCARCHNHKFDPISQEDYYSLQAVFAGVDRAERPYGAGNPEEAPRTFAAASDFPPHGAFTSTKGVARSIRLLKRGNEATPGDEVSPGTCGYLPALGSRFELDPAANEGARRAALAAWLAHQDNPLTWRSIVNRVWQYHFGRGIVDTPNDFGRMGSLPTHPELLDWLAVEFRDGPQSLKALHRLICTSAVYRQASLGNPAFESSDGANQFLWRMNRRKLEAEAVRDAVLAVAGQLDLTAGGPGFRAFEFRDDESPHYDYEQYDPADPQSHRRSVYRQIVRSVPDPFMATLDCADSSAAVAKRNETLTPLQALAMLNNRFMVSMAERFAERIEPLGADDAHRLATAWQLAFARQPTPEELAPLVAYAEQYGLANACRVIFNMNEFVFID</sequence>
<organism evidence="7 8">
    <name type="scientific">Lacipirellula limnantheis</name>
    <dbReference type="NCBI Taxonomy" id="2528024"/>
    <lineage>
        <taxon>Bacteria</taxon>
        <taxon>Pseudomonadati</taxon>
        <taxon>Planctomycetota</taxon>
        <taxon>Planctomycetia</taxon>
        <taxon>Pirellulales</taxon>
        <taxon>Lacipirellulaceae</taxon>
        <taxon>Lacipirellula</taxon>
    </lineage>
</organism>
<dbReference type="InterPro" id="IPR011444">
    <property type="entry name" value="DUF1549"/>
</dbReference>
<dbReference type="AlphaFoldDB" id="A0A517TZC0"/>
<gene>
    <name evidence="7" type="ORF">I41_29030</name>
</gene>
<evidence type="ECO:0000259" key="6">
    <source>
        <dbReference type="PROSITE" id="PS51007"/>
    </source>
</evidence>
<dbReference type="Proteomes" id="UP000317909">
    <property type="component" value="Chromosome"/>
</dbReference>
<accession>A0A517TZC0</accession>
<dbReference type="GO" id="GO:0020037">
    <property type="term" value="F:heme binding"/>
    <property type="evidence" value="ECO:0007669"/>
    <property type="project" value="InterPro"/>
</dbReference>
<dbReference type="SUPFAM" id="SSF46626">
    <property type="entry name" value="Cytochrome c"/>
    <property type="match status" value="1"/>
</dbReference>
<evidence type="ECO:0000256" key="2">
    <source>
        <dbReference type="ARBA" id="ARBA00022723"/>
    </source>
</evidence>
<dbReference type="InterPro" id="IPR011429">
    <property type="entry name" value="Cyt_c_Planctomycete-type"/>
</dbReference>
<dbReference type="PANTHER" id="PTHR35889:SF3">
    <property type="entry name" value="F-BOX DOMAIN-CONTAINING PROTEIN"/>
    <property type="match status" value="1"/>
</dbReference>
<dbReference type="OrthoDB" id="127107at2"/>
<protein>
    <submittedName>
        <fullName evidence="7">Planctomycete cytochrome C</fullName>
    </submittedName>
</protein>
<feature type="domain" description="Cytochrome c" evidence="6">
    <location>
        <begin position="40"/>
        <end position="128"/>
    </location>
</feature>
<dbReference type="GO" id="GO:0046872">
    <property type="term" value="F:metal ion binding"/>
    <property type="evidence" value="ECO:0007669"/>
    <property type="project" value="UniProtKB-KW"/>
</dbReference>
<keyword evidence="5" id="KW-0732">Signal</keyword>
<keyword evidence="3 4" id="KW-0408">Iron</keyword>
<dbReference type="KEGG" id="llh:I41_29030"/>
<dbReference type="InterPro" id="IPR009056">
    <property type="entry name" value="Cyt_c-like_dom"/>
</dbReference>
<reference evidence="7 8" key="1">
    <citation type="submission" date="2019-02" db="EMBL/GenBank/DDBJ databases">
        <title>Deep-cultivation of Planctomycetes and their phenomic and genomic characterization uncovers novel biology.</title>
        <authorList>
            <person name="Wiegand S."/>
            <person name="Jogler M."/>
            <person name="Boedeker C."/>
            <person name="Pinto D."/>
            <person name="Vollmers J."/>
            <person name="Rivas-Marin E."/>
            <person name="Kohn T."/>
            <person name="Peeters S.H."/>
            <person name="Heuer A."/>
            <person name="Rast P."/>
            <person name="Oberbeckmann S."/>
            <person name="Bunk B."/>
            <person name="Jeske O."/>
            <person name="Meyerdierks A."/>
            <person name="Storesund J.E."/>
            <person name="Kallscheuer N."/>
            <person name="Luecker S."/>
            <person name="Lage O.M."/>
            <person name="Pohl T."/>
            <person name="Merkel B.J."/>
            <person name="Hornburger P."/>
            <person name="Mueller R.-W."/>
            <person name="Bruemmer F."/>
            <person name="Labrenz M."/>
            <person name="Spormann A.M."/>
            <person name="Op den Camp H."/>
            <person name="Overmann J."/>
            <person name="Amann R."/>
            <person name="Jetten M.S.M."/>
            <person name="Mascher T."/>
            <person name="Medema M.H."/>
            <person name="Devos D.P."/>
            <person name="Kaster A.-K."/>
            <person name="Ovreas L."/>
            <person name="Rohde M."/>
            <person name="Galperin M.Y."/>
            <person name="Jogler C."/>
        </authorList>
    </citation>
    <scope>NUCLEOTIDE SEQUENCE [LARGE SCALE GENOMIC DNA]</scope>
    <source>
        <strain evidence="7 8">I41</strain>
    </source>
</reference>
<dbReference type="Pfam" id="PF07587">
    <property type="entry name" value="PSD1"/>
    <property type="match status" value="1"/>
</dbReference>
<evidence type="ECO:0000256" key="5">
    <source>
        <dbReference type="SAM" id="SignalP"/>
    </source>
</evidence>
<feature type="chain" id="PRO_5022010358" evidence="5">
    <location>
        <begin position="32"/>
        <end position="740"/>
    </location>
</feature>
<keyword evidence="1 4" id="KW-0349">Heme</keyword>
<keyword evidence="2 4" id="KW-0479">Metal-binding</keyword>
<name>A0A517TZC0_9BACT</name>
<dbReference type="Pfam" id="PF07635">
    <property type="entry name" value="PSCyt1"/>
    <property type="match status" value="1"/>
</dbReference>
<feature type="signal peptide" evidence="5">
    <location>
        <begin position="1"/>
        <end position="31"/>
    </location>
</feature>
<dbReference type="Pfam" id="PF07583">
    <property type="entry name" value="PSCyt2"/>
    <property type="match status" value="1"/>
</dbReference>